<dbReference type="GO" id="GO:0003700">
    <property type="term" value="F:DNA-binding transcription factor activity"/>
    <property type="evidence" value="ECO:0007669"/>
    <property type="project" value="TreeGrafter"/>
</dbReference>
<reference evidence="3" key="2">
    <citation type="journal article" date="2021" name="Front. Microbiol.">
        <title>Comprehensive Comparative Genomics and Phenotyping of Methylobacterium Species.</title>
        <authorList>
            <person name="Alessa O."/>
            <person name="Ogura Y."/>
            <person name="Fujitani Y."/>
            <person name="Takami H."/>
            <person name="Hayashi T."/>
            <person name="Sahin N."/>
            <person name="Tani A."/>
        </authorList>
    </citation>
    <scope>NUCLEOTIDE SEQUENCE</scope>
    <source>
        <strain evidence="3">DSM 22415</strain>
    </source>
</reference>
<dbReference type="Gene3D" id="1.10.260.40">
    <property type="entry name" value="lambda repressor-like DNA-binding domains"/>
    <property type="match status" value="1"/>
</dbReference>
<dbReference type="CDD" id="cd00093">
    <property type="entry name" value="HTH_XRE"/>
    <property type="match status" value="1"/>
</dbReference>
<dbReference type="PROSITE" id="PS50943">
    <property type="entry name" value="HTH_CROC1"/>
    <property type="match status" value="1"/>
</dbReference>
<keyword evidence="1" id="KW-0238">DNA-binding</keyword>
<dbReference type="InterPro" id="IPR010982">
    <property type="entry name" value="Lambda_DNA-bd_dom_sf"/>
</dbReference>
<dbReference type="OrthoDB" id="9797172at2"/>
<protein>
    <recommendedName>
        <fullName evidence="2">HTH cro/C1-type domain-containing protein</fullName>
    </recommendedName>
</protein>
<evidence type="ECO:0000256" key="1">
    <source>
        <dbReference type="ARBA" id="ARBA00023125"/>
    </source>
</evidence>
<reference evidence="4 5" key="1">
    <citation type="submission" date="2019-06" db="EMBL/GenBank/DDBJ databases">
        <authorList>
            <person name="Rodrigo-Torres L."/>
            <person name="Arahal R. D."/>
            <person name="Lucena T."/>
        </authorList>
    </citation>
    <scope>NUCLEOTIDE SEQUENCE [LARGE SCALE GENOMIC DNA]</scope>
    <source>
        <strain evidence="4 5">SW08-7</strain>
    </source>
</reference>
<evidence type="ECO:0000313" key="5">
    <source>
        <dbReference type="Proteomes" id="UP000401717"/>
    </source>
</evidence>
<dbReference type="RefSeq" id="WP_144769016.1">
    <property type="nucleotide sequence ID" value="NZ_BPQI01000211.1"/>
</dbReference>
<evidence type="ECO:0000313" key="4">
    <source>
        <dbReference type="EMBL" id="VUF15961.1"/>
    </source>
</evidence>
<proteinExistence type="predicted"/>
<sequence length="146" mass="15510">MTEPSGPKQKPKRATAVDHTVGNRIALLRSASGMSQTMLAHALGISFQQVQKYETGKNRIGAGRLRAIADRLGVPVSVFFAEDLDDSEEGISSLAALQESGALALLQAYEAISDEETRREVLNLVQAAARLWQGTESAGTDSGNVA</sequence>
<dbReference type="SUPFAM" id="SSF47413">
    <property type="entry name" value="lambda repressor-like DNA-binding domains"/>
    <property type="match status" value="1"/>
</dbReference>
<gene>
    <name evidence="3" type="ORF">IFDJLNFL_5354</name>
    <name evidence="4" type="ORF">MTDSW087_05710</name>
</gene>
<reference evidence="3" key="3">
    <citation type="submission" date="2021-08" db="EMBL/GenBank/DDBJ databases">
        <authorList>
            <person name="Tani A."/>
            <person name="Ola A."/>
            <person name="Ogura Y."/>
            <person name="Katsura K."/>
            <person name="Hayashi T."/>
        </authorList>
    </citation>
    <scope>NUCLEOTIDE SEQUENCE</scope>
    <source>
        <strain evidence="3">DSM 22415</strain>
    </source>
</reference>
<dbReference type="Proteomes" id="UP001055303">
    <property type="component" value="Unassembled WGS sequence"/>
</dbReference>
<dbReference type="Pfam" id="PF01381">
    <property type="entry name" value="HTH_3"/>
    <property type="match status" value="1"/>
</dbReference>
<evidence type="ECO:0000313" key="3">
    <source>
        <dbReference type="EMBL" id="GJD59426.1"/>
    </source>
</evidence>
<feature type="domain" description="HTH cro/C1-type" evidence="2">
    <location>
        <begin position="25"/>
        <end position="79"/>
    </location>
</feature>
<dbReference type="AlphaFoldDB" id="A0A564G8U2"/>
<accession>A0A564G8U2</accession>
<dbReference type="InterPro" id="IPR001387">
    <property type="entry name" value="Cro/C1-type_HTH"/>
</dbReference>
<dbReference type="GO" id="GO:0005829">
    <property type="term" value="C:cytosol"/>
    <property type="evidence" value="ECO:0007669"/>
    <property type="project" value="TreeGrafter"/>
</dbReference>
<dbReference type="PANTHER" id="PTHR46797">
    <property type="entry name" value="HTH-TYPE TRANSCRIPTIONAL REGULATOR"/>
    <property type="match status" value="1"/>
</dbReference>
<dbReference type="GO" id="GO:0003677">
    <property type="term" value="F:DNA binding"/>
    <property type="evidence" value="ECO:0007669"/>
    <property type="project" value="UniProtKB-KW"/>
</dbReference>
<keyword evidence="6" id="KW-1185">Reference proteome</keyword>
<dbReference type="SMART" id="SM00530">
    <property type="entry name" value="HTH_XRE"/>
    <property type="match status" value="1"/>
</dbReference>
<dbReference type="PANTHER" id="PTHR46797:SF1">
    <property type="entry name" value="METHYLPHOSPHONATE SYNTHASE"/>
    <property type="match status" value="1"/>
</dbReference>
<evidence type="ECO:0000259" key="2">
    <source>
        <dbReference type="PROSITE" id="PS50943"/>
    </source>
</evidence>
<dbReference type="Proteomes" id="UP000401717">
    <property type="component" value="Unassembled WGS sequence"/>
</dbReference>
<dbReference type="EMBL" id="BPQI01000211">
    <property type="protein sequence ID" value="GJD59426.1"/>
    <property type="molecule type" value="Genomic_DNA"/>
</dbReference>
<evidence type="ECO:0000313" key="6">
    <source>
        <dbReference type="Proteomes" id="UP001055303"/>
    </source>
</evidence>
<name>A0A564G8U2_9HYPH</name>
<dbReference type="InterPro" id="IPR050807">
    <property type="entry name" value="TransReg_Diox_bact_type"/>
</dbReference>
<organism evidence="4 5">
    <name type="scientific">Methylobacterium dankookense</name>
    <dbReference type="NCBI Taxonomy" id="560405"/>
    <lineage>
        <taxon>Bacteria</taxon>
        <taxon>Pseudomonadati</taxon>
        <taxon>Pseudomonadota</taxon>
        <taxon>Alphaproteobacteria</taxon>
        <taxon>Hyphomicrobiales</taxon>
        <taxon>Methylobacteriaceae</taxon>
        <taxon>Methylobacterium</taxon>
    </lineage>
</organism>
<dbReference type="EMBL" id="CABFVH010000081">
    <property type="protein sequence ID" value="VUF15961.1"/>
    <property type="molecule type" value="Genomic_DNA"/>
</dbReference>